<evidence type="ECO:0000313" key="5">
    <source>
        <dbReference type="EMBL" id="SCL25809.1"/>
    </source>
</evidence>
<dbReference type="GO" id="GO:0072330">
    <property type="term" value="P:monocarboxylic acid biosynthetic process"/>
    <property type="evidence" value="ECO:0007669"/>
    <property type="project" value="UniProtKB-ARBA"/>
</dbReference>
<dbReference type="CDD" id="cd19540">
    <property type="entry name" value="LCL_NRPS-like"/>
    <property type="match status" value="1"/>
</dbReference>
<name>A0A1C6S8K5_9ACTN</name>
<dbReference type="PROSITE" id="PS50075">
    <property type="entry name" value="CARRIER"/>
    <property type="match status" value="1"/>
</dbReference>
<dbReference type="SMART" id="SM00823">
    <property type="entry name" value="PKS_PP"/>
    <property type="match status" value="1"/>
</dbReference>
<dbReference type="InterPro" id="IPR010071">
    <property type="entry name" value="AA_adenyl_dom"/>
</dbReference>
<protein>
    <submittedName>
        <fullName evidence="5">Amino acid adenylation domain-containing protein</fullName>
    </submittedName>
</protein>
<dbReference type="STRING" id="145854.GA0074692_2031"/>
<reference evidence="6" key="1">
    <citation type="submission" date="2016-06" db="EMBL/GenBank/DDBJ databases">
        <authorList>
            <person name="Varghese N."/>
            <person name="Submissions Spin"/>
        </authorList>
    </citation>
    <scope>NUCLEOTIDE SEQUENCE [LARGE SCALE GENOMIC DNA]</scope>
    <source>
        <strain evidence="6">DSM 43817</strain>
    </source>
</reference>
<dbReference type="InterPro" id="IPR020845">
    <property type="entry name" value="AMP-binding_CS"/>
</dbReference>
<sequence>MSMTPTESRRSVGGGAETLLAGFAHSVRRHRDRTAVVADGRVLTYTELDQAAEALAAHIQARTVVPGAHVGIYLPRTADLVLAAIAVIKAGCSYIPLDPANPRARLERILAVAEPSLVITTSDLAGDLPPGTAVIRLDHDRPGDLRYSPPSVAPSACAYMIFTSGTTGQPKGVRISHDNVLHLFDAMDALFASDGHDVWSMFHSFAFDFAVWEMWGPLLHGGSVVVVPEPVVRDPAAFRKLLRDQRVTVLSQTPTAFTQFVAEELKHDDRLSVRRVVLGGEALRFSSLAPWVAKYGDEAVELINLYGITETTVISSYRRIHEADLRQGASLIGVPLPNSSFLLVDDHLRPVPAGDMGEIVIIGPGVGLGYHAQPELTRQRFIELTDADGQATRGYRSGDLARLRPDGDFEYLGRADDQVKIRGLRIELGEVEAALVRHPAVHAGAVAVRTLPTGDEALVGYVVPADGTAPDPRRLRDDLSLVLPGYMVPATFVLLDVLPHTVNGKLDRTALPDPVLAAVASRAPRSLVEELLCQLFAQVLGRPVVDPDDNFFVLGGHSLSAVRLVRRIRAVLGLEVSIQELFASPTVAALAAKRTAAADRPPLVRQNHRDAVPLSTAQRYLWSRHQTAGDQGAYVLHLTGRVDVAALDAALTDVVRRHAVLRTLFPEEHGTPVARTADADAVQPLLVVDHVTGEKLADSVAAVAEEPFDLQRNPAVRARLFVVDENRSAVVLVLHHIAADEWSWQPLLRDLAEAYGARLAGHPPSWQPLPVQYADHVRWQQELLGDADDPDSVVARQSAFWTGYLDGMPDALALPYDRTGATDSRSGIDPVVVDIDADLHARLAGLAGASGTTVTMVLKASVAALLTRVGAGTDLPLAVTVPGRAEAALEQLVGPFANTLVTRVDTGGDPTFAELLVRVRTAELAAHAHQDLPFERLVEQLDPVRSTGRHPLAQVMTGGRPTMPCGVDLPGLGVAAEPIGTHTAVFDLSYRFVERRDADGQPQGVLGSVEYRADLFRRETVERLAADLAGLLAQVAAHPAARLSQLDAR</sequence>
<dbReference type="Pfam" id="PF13193">
    <property type="entry name" value="AMP-binding_C"/>
    <property type="match status" value="1"/>
</dbReference>
<evidence type="ECO:0000256" key="1">
    <source>
        <dbReference type="ARBA" id="ARBA00001957"/>
    </source>
</evidence>
<dbReference type="Pfam" id="PF00668">
    <property type="entry name" value="Condensation"/>
    <property type="match status" value="1"/>
</dbReference>
<dbReference type="FunFam" id="3.40.50.980:FF:000002">
    <property type="entry name" value="Enterobactin synthetase component F"/>
    <property type="match status" value="1"/>
</dbReference>
<comment type="cofactor">
    <cofactor evidence="1">
        <name>pantetheine 4'-phosphate</name>
        <dbReference type="ChEBI" id="CHEBI:47942"/>
    </cofactor>
</comment>
<dbReference type="GO" id="GO:0003824">
    <property type="term" value="F:catalytic activity"/>
    <property type="evidence" value="ECO:0007669"/>
    <property type="project" value="InterPro"/>
</dbReference>
<dbReference type="InterPro" id="IPR023213">
    <property type="entry name" value="CAT-like_dom_sf"/>
</dbReference>
<keyword evidence="3" id="KW-0597">Phosphoprotein</keyword>
<dbReference type="Gene3D" id="3.30.300.30">
    <property type="match status" value="1"/>
</dbReference>
<dbReference type="FunFam" id="3.30.300.30:FF:000010">
    <property type="entry name" value="Enterobactin synthetase component F"/>
    <property type="match status" value="1"/>
</dbReference>
<dbReference type="GO" id="GO:0008610">
    <property type="term" value="P:lipid biosynthetic process"/>
    <property type="evidence" value="ECO:0007669"/>
    <property type="project" value="UniProtKB-ARBA"/>
</dbReference>
<dbReference type="InterPro" id="IPR001242">
    <property type="entry name" value="Condensation_dom"/>
</dbReference>
<dbReference type="PANTHER" id="PTHR45527">
    <property type="entry name" value="NONRIBOSOMAL PEPTIDE SYNTHETASE"/>
    <property type="match status" value="1"/>
</dbReference>
<dbReference type="InterPro" id="IPR036736">
    <property type="entry name" value="ACP-like_sf"/>
</dbReference>
<accession>A0A1C6S8K5</accession>
<dbReference type="InterPro" id="IPR000873">
    <property type="entry name" value="AMP-dep_synth/lig_dom"/>
</dbReference>
<keyword evidence="6" id="KW-1185">Reference proteome</keyword>
<dbReference type="Gene3D" id="3.30.559.30">
    <property type="entry name" value="Nonribosomal peptide synthetase, condensation domain"/>
    <property type="match status" value="1"/>
</dbReference>
<dbReference type="Gene3D" id="3.40.50.12780">
    <property type="entry name" value="N-terminal domain of ligase-like"/>
    <property type="match status" value="1"/>
</dbReference>
<dbReference type="GO" id="GO:0031177">
    <property type="term" value="F:phosphopantetheine binding"/>
    <property type="evidence" value="ECO:0007669"/>
    <property type="project" value="InterPro"/>
</dbReference>
<dbReference type="SUPFAM" id="SSF52777">
    <property type="entry name" value="CoA-dependent acyltransferases"/>
    <property type="match status" value="2"/>
</dbReference>
<dbReference type="Pfam" id="PF00501">
    <property type="entry name" value="AMP-binding"/>
    <property type="match status" value="1"/>
</dbReference>
<dbReference type="Pfam" id="PF00550">
    <property type="entry name" value="PP-binding"/>
    <property type="match status" value="1"/>
</dbReference>
<dbReference type="Gene3D" id="3.30.559.10">
    <property type="entry name" value="Chloramphenicol acetyltransferase-like domain"/>
    <property type="match status" value="1"/>
</dbReference>
<organism evidence="5 6">
    <name type="scientific">Micromonospora pallida</name>
    <dbReference type="NCBI Taxonomy" id="145854"/>
    <lineage>
        <taxon>Bacteria</taxon>
        <taxon>Bacillati</taxon>
        <taxon>Actinomycetota</taxon>
        <taxon>Actinomycetes</taxon>
        <taxon>Micromonosporales</taxon>
        <taxon>Micromonosporaceae</taxon>
        <taxon>Micromonospora</taxon>
    </lineage>
</organism>
<dbReference type="Gene3D" id="1.10.1200.10">
    <property type="entry name" value="ACP-like"/>
    <property type="match status" value="1"/>
</dbReference>
<dbReference type="InterPro" id="IPR045851">
    <property type="entry name" value="AMP-bd_C_sf"/>
</dbReference>
<proteinExistence type="predicted"/>
<keyword evidence="2" id="KW-0596">Phosphopantetheine</keyword>
<dbReference type="FunFam" id="3.40.50.12780:FF:000012">
    <property type="entry name" value="Non-ribosomal peptide synthetase"/>
    <property type="match status" value="1"/>
</dbReference>
<dbReference type="GO" id="GO:0005829">
    <property type="term" value="C:cytosol"/>
    <property type="evidence" value="ECO:0007669"/>
    <property type="project" value="TreeGrafter"/>
</dbReference>
<dbReference type="SUPFAM" id="SSF47336">
    <property type="entry name" value="ACP-like"/>
    <property type="match status" value="1"/>
</dbReference>
<dbReference type="InterPro" id="IPR025110">
    <property type="entry name" value="AMP-bd_C"/>
</dbReference>
<dbReference type="PANTHER" id="PTHR45527:SF1">
    <property type="entry name" value="FATTY ACID SYNTHASE"/>
    <property type="match status" value="1"/>
</dbReference>
<evidence type="ECO:0000259" key="4">
    <source>
        <dbReference type="PROSITE" id="PS50075"/>
    </source>
</evidence>
<evidence type="ECO:0000313" key="6">
    <source>
        <dbReference type="Proteomes" id="UP000198959"/>
    </source>
</evidence>
<dbReference type="NCBIfam" id="TIGR01733">
    <property type="entry name" value="AA-adenyl-dom"/>
    <property type="match status" value="1"/>
</dbReference>
<dbReference type="GO" id="GO:0043041">
    <property type="term" value="P:amino acid activation for nonribosomal peptide biosynthetic process"/>
    <property type="evidence" value="ECO:0007669"/>
    <property type="project" value="TreeGrafter"/>
</dbReference>
<dbReference type="FunFam" id="1.10.1200.10:FF:000016">
    <property type="entry name" value="Non-ribosomal peptide synthase"/>
    <property type="match status" value="1"/>
</dbReference>
<dbReference type="PROSITE" id="PS00455">
    <property type="entry name" value="AMP_BINDING"/>
    <property type="match status" value="1"/>
</dbReference>
<evidence type="ECO:0000256" key="2">
    <source>
        <dbReference type="ARBA" id="ARBA00022450"/>
    </source>
</evidence>
<dbReference type="InterPro" id="IPR042099">
    <property type="entry name" value="ANL_N_sf"/>
</dbReference>
<dbReference type="SUPFAM" id="SSF56801">
    <property type="entry name" value="Acetyl-CoA synthetase-like"/>
    <property type="match status" value="1"/>
</dbReference>
<dbReference type="InterPro" id="IPR009081">
    <property type="entry name" value="PP-bd_ACP"/>
</dbReference>
<dbReference type="GO" id="GO:0044550">
    <property type="term" value="P:secondary metabolite biosynthetic process"/>
    <property type="evidence" value="ECO:0007669"/>
    <property type="project" value="UniProtKB-ARBA"/>
</dbReference>
<dbReference type="AlphaFoldDB" id="A0A1C6S8K5"/>
<evidence type="ECO:0000256" key="3">
    <source>
        <dbReference type="ARBA" id="ARBA00022553"/>
    </source>
</evidence>
<gene>
    <name evidence="5" type="ORF">GA0074692_2031</name>
</gene>
<dbReference type="EMBL" id="FMHW01000002">
    <property type="protein sequence ID" value="SCL25809.1"/>
    <property type="molecule type" value="Genomic_DNA"/>
</dbReference>
<dbReference type="InterPro" id="IPR020806">
    <property type="entry name" value="PKS_PP-bd"/>
</dbReference>
<feature type="domain" description="Carrier" evidence="4">
    <location>
        <begin position="523"/>
        <end position="598"/>
    </location>
</feature>
<dbReference type="Proteomes" id="UP000198959">
    <property type="component" value="Unassembled WGS sequence"/>
</dbReference>